<gene>
    <name evidence="1" type="ORF">SNAT2548_LOCUS22361</name>
</gene>
<protein>
    <submittedName>
        <fullName evidence="1">Uncharacterized protein</fullName>
    </submittedName>
</protein>
<reference evidence="1" key="1">
    <citation type="submission" date="2021-02" db="EMBL/GenBank/DDBJ databases">
        <authorList>
            <person name="Dougan E. K."/>
            <person name="Rhodes N."/>
            <person name="Thang M."/>
            <person name="Chan C."/>
        </authorList>
    </citation>
    <scope>NUCLEOTIDE SEQUENCE</scope>
</reference>
<name>A0A812QYK6_9DINO</name>
<evidence type="ECO:0000313" key="2">
    <source>
        <dbReference type="Proteomes" id="UP000604046"/>
    </source>
</evidence>
<dbReference type="Proteomes" id="UP000604046">
    <property type="component" value="Unassembled WGS sequence"/>
</dbReference>
<keyword evidence="2" id="KW-1185">Reference proteome</keyword>
<dbReference type="EMBL" id="CAJNDS010002285">
    <property type="protein sequence ID" value="CAE7411110.1"/>
    <property type="molecule type" value="Genomic_DNA"/>
</dbReference>
<evidence type="ECO:0000313" key="1">
    <source>
        <dbReference type="EMBL" id="CAE7411110.1"/>
    </source>
</evidence>
<sequence length="86" mass="9571">MHLYMYLHSPIAESRNMISQKLSRSQAHSTSRCCVMIARRPRQLLGAELALEVAVHAGVAGNGRMAEQWPSRSAFHRQAGHVTFVA</sequence>
<proteinExistence type="predicted"/>
<accession>A0A812QYK6</accession>
<comment type="caution">
    <text evidence="1">The sequence shown here is derived from an EMBL/GenBank/DDBJ whole genome shotgun (WGS) entry which is preliminary data.</text>
</comment>
<dbReference type="AlphaFoldDB" id="A0A812QYK6"/>
<organism evidence="1 2">
    <name type="scientific">Symbiodinium natans</name>
    <dbReference type="NCBI Taxonomy" id="878477"/>
    <lineage>
        <taxon>Eukaryota</taxon>
        <taxon>Sar</taxon>
        <taxon>Alveolata</taxon>
        <taxon>Dinophyceae</taxon>
        <taxon>Suessiales</taxon>
        <taxon>Symbiodiniaceae</taxon>
        <taxon>Symbiodinium</taxon>
    </lineage>
</organism>